<accession>A0A6G1QFD8</accession>
<dbReference type="AlphaFoldDB" id="A0A6G1QFD8"/>
<organism evidence="1 2">
    <name type="scientific">Channa argus</name>
    <name type="common">Northern snakehead</name>
    <name type="synonym">Ophicephalus argus</name>
    <dbReference type="NCBI Taxonomy" id="215402"/>
    <lineage>
        <taxon>Eukaryota</taxon>
        <taxon>Metazoa</taxon>
        <taxon>Chordata</taxon>
        <taxon>Craniata</taxon>
        <taxon>Vertebrata</taxon>
        <taxon>Euteleostomi</taxon>
        <taxon>Actinopterygii</taxon>
        <taxon>Neopterygii</taxon>
        <taxon>Teleostei</taxon>
        <taxon>Neoteleostei</taxon>
        <taxon>Acanthomorphata</taxon>
        <taxon>Anabantaria</taxon>
        <taxon>Anabantiformes</taxon>
        <taxon>Channoidei</taxon>
        <taxon>Channidae</taxon>
        <taxon>Channa</taxon>
    </lineage>
</organism>
<dbReference type="Proteomes" id="UP000503349">
    <property type="component" value="Chromosome 16"/>
</dbReference>
<evidence type="ECO:0000313" key="1">
    <source>
        <dbReference type="EMBL" id="KAF3701381.1"/>
    </source>
</evidence>
<dbReference type="EMBL" id="CM015727">
    <property type="protein sequence ID" value="KAF3701381.1"/>
    <property type="molecule type" value="Genomic_DNA"/>
</dbReference>
<evidence type="ECO:0000313" key="2">
    <source>
        <dbReference type="Proteomes" id="UP000503349"/>
    </source>
</evidence>
<sequence>MRMILKCMIYHRLYVVSLGQILFLIFCVLVTLTPVSSWLLPGVSGKRVSHSNCLLEERDMHFKLNQGRGKFLSFFFPQP</sequence>
<proteinExistence type="predicted"/>
<name>A0A6G1QFD8_CHAAH</name>
<gene>
    <name evidence="1" type="ORF">EXN66_Car017069</name>
</gene>
<reference evidence="2" key="2">
    <citation type="submission" date="2019-02" db="EMBL/GenBank/DDBJ databases">
        <title>Opniocepnalus argus Var Kimnra genome.</title>
        <authorList>
            <person name="Zhou C."/>
            <person name="Xiao S."/>
        </authorList>
    </citation>
    <scope>NUCLEOTIDE SEQUENCE [LARGE SCALE GENOMIC DNA]</scope>
</reference>
<reference evidence="1 2" key="1">
    <citation type="submission" date="2019-02" db="EMBL/GenBank/DDBJ databases">
        <title>Opniocepnalus argus genome.</title>
        <authorList>
            <person name="Zhou C."/>
            <person name="Xiao S."/>
        </authorList>
    </citation>
    <scope>NUCLEOTIDE SEQUENCE [LARGE SCALE GENOMIC DNA]</scope>
    <source>
        <strain evidence="1">OARG1902GOOAL</strain>
        <tissue evidence="1">Muscle</tissue>
    </source>
</reference>
<protein>
    <submittedName>
        <fullName evidence="1">Uncharacterized protein</fullName>
    </submittedName>
</protein>
<keyword evidence="2" id="KW-1185">Reference proteome</keyword>